<protein>
    <recommendedName>
        <fullName evidence="3">histidine kinase</fullName>
        <ecNumber evidence="3">2.7.13.3</ecNumber>
    </recommendedName>
</protein>
<dbReference type="InterPro" id="IPR036097">
    <property type="entry name" value="HisK_dim/P_sf"/>
</dbReference>
<comment type="caution">
    <text evidence="15">The sequence shown here is derived from an EMBL/GenBank/DDBJ whole genome shotgun (WGS) entry which is preliminary data.</text>
</comment>
<evidence type="ECO:0000256" key="7">
    <source>
        <dbReference type="ARBA" id="ARBA00022692"/>
    </source>
</evidence>
<evidence type="ECO:0000256" key="11">
    <source>
        <dbReference type="ARBA" id="ARBA00022989"/>
    </source>
</evidence>
<dbReference type="EMBL" id="JBBMFP010000020">
    <property type="protein sequence ID" value="MEQ2433138.1"/>
    <property type="molecule type" value="Genomic_DNA"/>
</dbReference>
<proteinExistence type="predicted"/>
<keyword evidence="9 15" id="KW-0418">Kinase</keyword>
<evidence type="ECO:0000313" key="16">
    <source>
        <dbReference type="Proteomes" id="UP001457898"/>
    </source>
</evidence>
<dbReference type="InterPro" id="IPR036890">
    <property type="entry name" value="HATPase_C_sf"/>
</dbReference>
<comment type="catalytic activity">
    <reaction evidence="1">
        <text>ATP + protein L-histidine = ADP + protein N-phospho-L-histidine.</text>
        <dbReference type="EC" id="2.7.13.3"/>
    </reaction>
</comment>
<evidence type="ECO:0000256" key="5">
    <source>
        <dbReference type="ARBA" id="ARBA00022553"/>
    </source>
</evidence>
<dbReference type="InterPro" id="IPR050398">
    <property type="entry name" value="HssS/ArlS-like"/>
</dbReference>
<evidence type="ECO:0000256" key="8">
    <source>
        <dbReference type="ARBA" id="ARBA00022741"/>
    </source>
</evidence>
<reference evidence="15 16" key="1">
    <citation type="submission" date="2024-03" db="EMBL/GenBank/DDBJ databases">
        <title>Human intestinal bacterial collection.</title>
        <authorList>
            <person name="Pauvert C."/>
            <person name="Hitch T.C.A."/>
            <person name="Clavel T."/>
        </authorList>
    </citation>
    <scope>NUCLEOTIDE SEQUENCE [LARGE SCALE GENOMIC DNA]</scope>
    <source>
        <strain evidence="15 16">CLA-SR-H028</strain>
    </source>
</reference>
<keyword evidence="4" id="KW-1003">Cell membrane</keyword>
<evidence type="ECO:0000256" key="4">
    <source>
        <dbReference type="ARBA" id="ARBA00022475"/>
    </source>
</evidence>
<evidence type="ECO:0000256" key="2">
    <source>
        <dbReference type="ARBA" id="ARBA00004651"/>
    </source>
</evidence>
<dbReference type="PANTHER" id="PTHR45528">
    <property type="entry name" value="SENSOR HISTIDINE KINASE CPXA"/>
    <property type="match status" value="1"/>
</dbReference>
<dbReference type="SUPFAM" id="SSF47384">
    <property type="entry name" value="Homodimeric domain of signal transducing histidine kinase"/>
    <property type="match status" value="1"/>
</dbReference>
<dbReference type="PRINTS" id="PR00344">
    <property type="entry name" value="BCTRLSENSOR"/>
</dbReference>
<evidence type="ECO:0000259" key="14">
    <source>
        <dbReference type="PROSITE" id="PS50109"/>
    </source>
</evidence>
<name>A0ABV1DRW5_9FIRM</name>
<dbReference type="InterPro" id="IPR004358">
    <property type="entry name" value="Sig_transdc_His_kin-like_C"/>
</dbReference>
<dbReference type="SUPFAM" id="SSF55874">
    <property type="entry name" value="ATPase domain of HSP90 chaperone/DNA topoisomerase II/histidine kinase"/>
    <property type="match status" value="1"/>
</dbReference>
<dbReference type="PANTHER" id="PTHR45528:SF1">
    <property type="entry name" value="SENSOR HISTIDINE KINASE CPXA"/>
    <property type="match status" value="1"/>
</dbReference>
<evidence type="ECO:0000256" key="3">
    <source>
        <dbReference type="ARBA" id="ARBA00012438"/>
    </source>
</evidence>
<evidence type="ECO:0000256" key="12">
    <source>
        <dbReference type="ARBA" id="ARBA00023012"/>
    </source>
</evidence>
<dbReference type="Gene3D" id="1.10.287.130">
    <property type="match status" value="1"/>
</dbReference>
<keyword evidence="8" id="KW-0547">Nucleotide-binding</keyword>
<dbReference type="Gene3D" id="3.30.565.10">
    <property type="entry name" value="Histidine kinase-like ATPase, C-terminal domain"/>
    <property type="match status" value="1"/>
</dbReference>
<sequence length="302" mass="34851">MLYIIIVLAAVCFGLSVILIKVCWQIKEINKVLDDIQSGNMDRRLVISRQSFLADTCYKINEIMMKNKERVIDAERNNLRNDRLMTCLSHDIRTPLTSIIGYLDAIHYQFIHGENSVEFVETAREKAYILKQYIDDLFQWFKIHSKDERAELESIDIVEGARAVYANWIEELENHHIFYELTTDKDELYAIADKVFLERVLNNLIKNALVHSGGTRIWIEISDEEKYVSIKVKDNGKGISADDIPYIFDRLYKNDTSRNQTGSGLGLTITRELVLLQKGKISVQSVQNQGTAFVVELPKELD</sequence>
<dbReference type="Pfam" id="PF00512">
    <property type="entry name" value="HisKA"/>
    <property type="match status" value="1"/>
</dbReference>
<dbReference type="EC" id="2.7.13.3" evidence="3"/>
<dbReference type="CDD" id="cd00082">
    <property type="entry name" value="HisKA"/>
    <property type="match status" value="1"/>
</dbReference>
<keyword evidence="5" id="KW-0597">Phosphoprotein</keyword>
<evidence type="ECO:0000256" key="10">
    <source>
        <dbReference type="ARBA" id="ARBA00022840"/>
    </source>
</evidence>
<keyword evidence="6" id="KW-0808">Transferase</keyword>
<feature type="domain" description="Histidine kinase" evidence="14">
    <location>
        <begin position="87"/>
        <end position="301"/>
    </location>
</feature>
<keyword evidence="12" id="KW-0902">Two-component regulatory system</keyword>
<dbReference type="GO" id="GO:0016301">
    <property type="term" value="F:kinase activity"/>
    <property type="evidence" value="ECO:0007669"/>
    <property type="project" value="UniProtKB-KW"/>
</dbReference>
<keyword evidence="7" id="KW-0812">Transmembrane</keyword>
<gene>
    <name evidence="15" type="ORF">WMO65_19280</name>
</gene>
<keyword evidence="16" id="KW-1185">Reference proteome</keyword>
<evidence type="ECO:0000256" key="6">
    <source>
        <dbReference type="ARBA" id="ARBA00022679"/>
    </source>
</evidence>
<dbReference type="SMART" id="SM00388">
    <property type="entry name" value="HisKA"/>
    <property type="match status" value="1"/>
</dbReference>
<keyword evidence="11" id="KW-1133">Transmembrane helix</keyword>
<organism evidence="15 16">
    <name type="scientific">Blautia caccae</name>
    <dbReference type="NCBI Taxonomy" id="3133175"/>
    <lineage>
        <taxon>Bacteria</taxon>
        <taxon>Bacillati</taxon>
        <taxon>Bacillota</taxon>
        <taxon>Clostridia</taxon>
        <taxon>Lachnospirales</taxon>
        <taxon>Lachnospiraceae</taxon>
        <taxon>Blautia</taxon>
    </lineage>
</organism>
<accession>A0ABV1DRW5</accession>
<evidence type="ECO:0000256" key="13">
    <source>
        <dbReference type="ARBA" id="ARBA00023136"/>
    </source>
</evidence>
<keyword evidence="13" id="KW-0472">Membrane</keyword>
<evidence type="ECO:0000313" key="15">
    <source>
        <dbReference type="EMBL" id="MEQ2433138.1"/>
    </source>
</evidence>
<comment type="subcellular location">
    <subcellularLocation>
        <location evidence="2">Cell membrane</location>
        <topology evidence="2">Multi-pass membrane protein</topology>
    </subcellularLocation>
</comment>
<dbReference type="PROSITE" id="PS50109">
    <property type="entry name" value="HIS_KIN"/>
    <property type="match status" value="1"/>
</dbReference>
<evidence type="ECO:0000256" key="9">
    <source>
        <dbReference type="ARBA" id="ARBA00022777"/>
    </source>
</evidence>
<dbReference type="Pfam" id="PF02518">
    <property type="entry name" value="HATPase_c"/>
    <property type="match status" value="1"/>
</dbReference>
<dbReference type="Proteomes" id="UP001457898">
    <property type="component" value="Unassembled WGS sequence"/>
</dbReference>
<dbReference type="CDD" id="cd00075">
    <property type="entry name" value="HATPase"/>
    <property type="match status" value="1"/>
</dbReference>
<dbReference type="RefSeq" id="WP_349064624.1">
    <property type="nucleotide sequence ID" value="NZ_JBBMFP010000020.1"/>
</dbReference>
<dbReference type="InterPro" id="IPR003594">
    <property type="entry name" value="HATPase_dom"/>
</dbReference>
<dbReference type="SMART" id="SM00387">
    <property type="entry name" value="HATPase_c"/>
    <property type="match status" value="1"/>
</dbReference>
<dbReference type="InterPro" id="IPR005467">
    <property type="entry name" value="His_kinase_dom"/>
</dbReference>
<evidence type="ECO:0000256" key="1">
    <source>
        <dbReference type="ARBA" id="ARBA00000085"/>
    </source>
</evidence>
<keyword evidence="10" id="KW-0067">ATP-binding</keyword>
<dbReference type="InterPro" id="IPR003661">
    <property type="entry name" value="HisK_dim/P_dom"/>
</dbReference>